<dbReference type="Proteomes" id="UP001230156">
    <property type="component" value="Unassembled WGS sequence"/>
</dbReference>
<proteinExistence type="predicted"/>
<comment type="caution">
    <text evidence="3">The sequence shown here is derived from an EMBL/GenBank/DDBJ whole genome shotgun (WGS) entry which is preliminary data.</text>
</comment>
<accession>A0ABU0YIT3</accession>
<feature type="domain" description="GST N-terminal" evidence="1">
    <location>
        <begin position="1"/>
        <end position="80"/>
    </location>
</feature>
<dbReference type="PROSITE" id="PS50405">
    <property type="entry name" value="GST_CTER"/>
    <property type="match status" value="1"/>
</dbReference>
<dbReference type="PANTHER" id="PTHR44051">
    <property type="entry name" value="GLUTATHIONE S-TRANSFERASE-RELATED"/>
    <property type="match status" value="1"/>
</dbReference>
<organism evidence="3 4">
    <name type="scientific">Dongia sedimenti</name>
    <dbReference type="NCBI Taxonomy" id="3064282"/>
    <lineage>
        <taxon>Bacteria</taxon>
        <taxon>Pseudomonadati</taxon>
        <taxon>Pseudomonadota</taxon>
        <taxon>Alphaproteobacteria</taxon>
        <taxon>Rhodospirillales</taxon>
        <taxon>Dongiaceae</taxon>
        <taxon>Dongia</taxon>
    </lineage>
</organism>
<gene>
    <name evidence="3" type="ORF">Q8A70_08025</name>
</gene>
<dbReference type="InterPro" id="IPR036282">
    <property type="entry name" value="Glutathione-S-Trfase_C_sf"/>
</dbReference>
<sequence length="200" mass="22222">MLRVLGRATSGNVQKVLFFLEETGTPYTREDYGRQFNNTGGDYLKLNPNGKVPTLVDGDTVIWESHTILRYLAAKNGKTDLYPTDLAARTQVDRWMDWLLASVNYQYVQVFKDSKKPDAERAPTFAADAKELGAQLEILDKALAGKPFIAGSTFTLADIALGPVLHRCLDFPIALPALTNLRAWRDKLKEKASFKKATAG</sequence>
<dbReference type="InterPro" id="IPR040079">
    <property type="entry name" value="Glutathione_S-Trfase"/>
</dbReference>
<evidence type="ECO:0000259" key="2">
    <source>
        <dbReference type="PROSITE" id="PS50405"/>
    </source>
</evidence>
<protein>
    <submittedName>
        <fullName evidence="3">Glutathione S-transferase family protein</fullName>
    </submittedName>
</protein>
<dbReference type="SUPFAM" id="SSF47616">
    <property type="entry name" value="GST C-terminal domain-like"/>
    <property type="match status" value="1"/>
</dbReference>
<dbReference type="EMBL" id="JAUYVI010000002">
    <property type="protein sequence ID" value="MDQ7247611.1"/>
    <property type="molecule type" value="Genomic_DNA"/>
</dbReference>
<dbReference type="RefSeq" id="WP_379955015.1">
    <property type="nucleotide sequence ID" value="NZ_JAUYVI010000002.1"/>
</dbReference>
<dbReference type="SFLD" id="SFLDG01150">
    <property type="entry name" value="Main.1:_Beta-like"/>
    <property type="match status" value="1"/>
</dbReference>
<evidence type="ECO:0000313" key="4">
    <source>
        <dbReference type="Proteomes" id="UP001230156"/>
    </source>
</evidence>
<dbReference type="InterPro" id="IPR004045">
    <property type="entry name" value="Glutathione_S-Trfase_N"/>
</dbReference>
<evidence type="ECO:0000313" key="3">
    <source>
        <dbReference type="EMBL" id="MDQ7247611.1"/>
    </source>
</evidence>
<keyword evidence="4" id="KW-1185">Reference proteome</keyword>
<feature type="domain" description="GST C-terminal" evidence="2">
    <location>
        <begin position="85"/>
        <end position="200"/>
    </location>
</feature>
<name>A0ABU0YIT3_9PROT</name>
<dbReference type="InterPro" id="IPR036249">
    <property type="entry name" value="Thioredoxin-like_sf"/>
</dbReference>
<reference evidence="4" key="1">
    <citation type="submission" date="2023-08" db="EMBL/GenBank/DDBJ databases">
        <title>Rhodospirillaceae gen. nov., a novel taxon isolated from the Yangtze River Yuezi River estuary sludge.</title>
        <authorList>
            <person name="Ruan L."/>
        </authorList>
    </citation>
    <scope>NUCLEOTIDE SEQUENCE [LARGE SCALE GENOMIC DNA]</scope>
    <source>
        <strain evidence="4">R-7</strain>
    </source>
</reference>
<dbReference type="Gene3D" id="1.20.1050.10">
    <property type="match status" value="1"/>
</dbReference>
<dbReference type="SUPFAM" id="SSF52833">
    <property type="entry name" value="Thioredoxin-like"/>
    <property type="match status" value="1"/>
</dbReference>
<dbReference type="SFLD" id="SFLDS00019">
    <property type="entry name" value="Glutathione_Transferase_(cytos"/>
    <property type="match status" value="1"/>
</dbReference>
<dbReference type="Pfam" id="PF13410">
    <property type="entry name" value="GST_C_2"/>
    <property type="match status" value="1"/>
</dbReference>
<dbReference type="Pfam" id="PF13409">
    <property type="entry name" value="GST_N_2"/>
    <property type="match status" value="1"/>
</dbReference>
<dbReference type="SFLD" id="SFLDG00358">
    <property type="entry name" value="Main_(cytGST)"/>
    <property type="match status" value="1"/>
</dbReference>
<dbReference type="PANTHER" id="PTHR44051:SF19">
    <property type="entry name" value="DISULFIDE-BOND OXIDOREDUCTASE YFCG"/>
    <property type="match status" value="1"/>
</dbReference>
<dbReference type="PROSITE" id="PS50404">
    <property type="entry name" value="GST_NTER"/>
    <property type="match status" value="1"/>
</dbReference>
<dbReference type="InterPro" id="IPR010987">
    <property type="entry name" value="Glutathione-S-Trfase_C-like"/>
</dbReference>
<evidence type="ECO:0000259" key="1">
    <source>
        <dbReference type="PROSITE" id="PS50404"/>
    </source>
</evidence>
<dbReference type="Gene3D" id="3.40.30.10">
    <property type="entry name" value="Glutaredoxin"/>
    <property type="match status" value="1"/>
</dbReference>
<dbReference type="CDD" id="cd03047">
    <property type="entry name" value="GST_N_2"/>
    <property type="match status" value="1"/>
</dbReference>